<evidence type="ECO:0000313" key="3">
    <source>
        <dbReference type="Proteomes" id="UP001189429"/>
    </source>
</evidence>
<feature type="region of interest" description="Disordered" evidence="1">
    <location>
        <begin position="1121"/>
        <end position="1146"/>
    </location>
</feature>
<feature type="compositionally biased region" description="Acidic residues" evidence="1">
    <location>
        <begin position="1063"/>
        <end position="1075"/>
    </location>
</feature>
<sequence length="1376" mass="148143">MPPQKDAFVEDITQVARDRNMGRDLAAGSVRYIDAAAMVLFGLGMDSGAAPHMTIGKTSNRIKKFVAELPATDGAPHFNGDGKFALALLPRVFGDGALPAAGGRGALEDRHGGDDDSAGGAELGPAQAIGQQRGVALAAVPHDGAAAPSQSPLALAPRDYSSLDRSEMVAALHAKDVTIEQSAAQLRQSAIDLRNMQRSRDTWKDKALALRAEKEMLQMEQSALVAAVRYRSGARAHVSIQGGYVLALRRNMGHAGGKLAAAMVAGDDLHGEVRDPRTVWRYEHRAAAIVRMLAKEVARGGALPAAEIFTIRCDATNQDTIEKAKVHMSLLEVVRADSLPASPEEVRGFSSRVARKSVPGDIQKVYLGTAQETYSMVVAEMTSVGFPTWEERARARQGADATPGLSTYIFGVDAGPDNVGMAPLLRASLSAAPTVSFLITFCFARPFHLIAHNAARLFEEFVWEDPGLQVVLAPASEAGAPVQAGGAVPSGPKYWSRCATVANVWRSPGVAQKLRNAADGLFDAAASAAHFSKIPGRPLRGRWGRIDSIESVLVRGRAVLGPVFSAVFQNVVEKKRKAPRVGTEEDERFKTDQKNYRYTAVTSVNDQAFLATVVIANVAKRPLMGFYHWLQKREHNKTVAANASNGITYVGPTPMSLMVAGRAEGVMNEIGELLAPTAPDDEGVWGPLWPMLGGRSVRVEKAAEAIVASVLIVGCGWAFRFIRRLADFPYLWLMFAEEPADQDCPMRRRLATELVDRLDHRACCLQWHFGDMSAKWAAHFRPQLETAKATGTCPADLYAATLMLRRAWPIDTQEIEGMNSILQTTVARAPFLHTPLASDRMQLKKGDGVTATECITNHKRGLQSMVAEQALCRFSGPVVDVSPPPARPVQCAHKRCPSMIMPIRHALAVYRRREQGVQCVWDGPEGLPPFVAPWAIGAELWACKGEFVDLDGHVIFKLTAPIHPMPLFEAFHEHAGGADAGGDRETRDTAVLRLRRQRLLWGRALRARVLGESATAVGLDPAPPPRPKRPRPDASGGGGSDGSDGGAGGGAPAAPAPMGDASPDGDDNLSEGDDGDLERHLERLMEEAEAAEMEKASADEEELAMRLPAADAELAEARLLDPDGQDDVEEDDGLFEGGAAAAPEDGADALLPEGRDADGLLRPPAASMRGELIDGGVERAVPLADRSRMAKERRDAITEALRAAAAQSIATHPTTHGVISLVKTTDNAFFIRWDAVVGQGREIALDHLNRVKTLVFFQAEKISMADTPMEIIIRDTGVRMIKTTGGKAERPLMLEWCLRLKDHAGVTMFCGPRPAELSFGGCVMCKGALKDAYNKPPWNDHFVCTVCHSAYHYACAAVDLDGADFGAFVCIACSRR</sequence>
<comment type="caution">
    <text evidence="2">The sequence shown here is derived from an EMBL/GenBank/DDBJ whole genome shotgun (WGS) entry which is preliminary data.</text>
</comment>
<feature type="region of interest" description="Disordered" evidence="1">
    <location>
        <begin position="104"/>
        <end position="124"/>
    </location>
</feature>
<protein>
    <recommendedName>
        <fullName evidence="4">PHD-type domain-containing protein</fullName>
    </recommendedName>
</protein>
<gene>
    <name evidence="2" type="ORF">PCOR1329_LOCUS78911</name>
</gene>
<organism evidence="2 3">
    <name type="scientific">Prorocentrum cordatum</name>
    <dbReference type="NCBI Taxonomy" id="2364126"/>
    <lineage>
        <taxon>Eukaryota</taxon>
        <taxon>Sar</taxon>
        <taxon>Alveolata</taxon>
        <taxon>Dinophyceae</taxon>
        <taxon>Prorocentrales</taxon>
        <taxon>Prorocentraceae</taxon>
        <taxon>Prorocentrum</taxon>
    </lineage>
</organism>
<reference evidence="2" key="1">
    <citation type="submission" date="2023-10" db="EMBL/GenBank/DDBJ databases">
        <authorList>
            <person name="Chen Y."/>
            <person name="Shah S."/>
            <person name="Dougan E. K."/>
            <person name="Thang M."/>
            <person name="Chan C."/>
        </authorList>
    </citation>
    <scope>NUCLEOTIDE SEQUENCE [LARGE SCALE GENOMIC DNA]</scope>
</reference>
<evidence type="ECO:0008006" key="4">
    <source>
        <dbReference type="Google" id="ProtNLM"/>
    </source>
</evidence>
<evidence type="ECO:0000256" key="1">
    <source>
        <dbReference type="SAM" id="MobiDB-lite"/>
    </source>
</evidence>
<name>A0ABN9XV88_9DINO</name>
<feature type="compositionally biased region" description="Acidic residues" evidence="1">
    <location>
        <begin position="1123"/>
        <end position="1134"/>
    </location>
</feature>
<feature type="region of interest" description="Disordered" evidence="1">
    <location>
        <begin position="1015"/>
        <end position="1075"/>
    </location>
</feature>
<dbReference type="Proteomes" id="UP001189429">
    <property type="component" value="Unassembled WGS sequence"/>
</dbReference>
<accession>A0ABN9XV88</accession>
<feature type="compositionally biased region" description="Low complexity" evidence="1">
    <location>
        <begin position="1052"/>
        <end position="1062"/>
    </location>
</feature>
<keyword evidence="3" id="KW-1185">Reference proteome</keyword>
<feature type="compositionally biased region" description="Gly residues" evidence="1">
    <location>
        <begin position="1035"/>
        <end position="1051"/>
    </location>
</feature>
<feature type="compositionally biased region" description="Low complexity" evidence="1">
    <location>
        <begin position="1137"/>
        <end position="1146"/>
    </location>
</feature>
<proteinExistence type="predicted"/>
<evidence type="ECO:0000313" key="2">
    <source>
        <dbReference type="EMBL" id="CAK0902230.1"/>
    </source>
</evidence>
<dbReference type="EMBL" id="CAUYUJ010021042">
    <property type="protein sequence ID" value="CAK0902230.1"/>
    <property type="molecule type" value="Genomic_DNA"/>
</dbReference>